<gene>
    <name evidence="1" type="ORF">SCHPADRAFT_74853</name>
</gene>
<evidence type="ECO:0000313" key="1">
    <source>
        <dbReference type="EMBL" id="KLO19392.1"/>
    </source>
</evidence>
<dbReference type="AlphaFoldDB" id="A0A0H2S593"/>
<keyword evidence="2" id="KW-1185">Reference proteome</keyword>
<dbReference type="Proteomes" id="UP000053477">
    <property type="component" value="Unassembled WGS sequence"/>
</dbReference>
<protein>
    <submittedName>
        <fullName evidence="1">Uncharacterized protein</fullName>
    </submittedName>
</protein>
<sequence length="221" mass="25065">MDKVVFDIHLGKIESTYDVEISVTSLSVSRRANYILLHEKDSYQFWYIWKDTLPLASTPNTLSLSTTITLERLSYKTGPDRGSPLTIKGQHAHFNWHEQSVVHRLKDGSIVVSTLSDPSSSIGPSITELHHFYTDFYPERDIPLRNISSFATNPRSAPYMFVEADKKCIIAMCLQSNYHLDLAPGANRFYVNDSPNSEIPWPGGLRDSEGKYLRILSPDVE</sequence>
<dbReference type="InParanoid" id="A0A0H2S593"/>
<reference evidence="1 2" key="1">
    <citation type="submission" date="2015-04" db="EMBL/GenBank/DDBJ databases">
        <title>Complete genome sequence of Schizopora paradoxa KUC8140, a cosmopolitan wood degrader in East Asia.</title>
        <authorList>
            <consortium name="DOE Joint Genome Institute"/>
            <person name="Min B."/>
            <person name="Park H."/>
            <person name="Jang Y."/>
            <person name="Kim J.-J."/>
            <person name="Kim K.H."/>
            <person name="Pangilinan J."/>
            <person name="Lipzen A."/>
            <person name="Riley R."/>
            <person name="Grigoriev I.V."/>
            <person name="Spatafora J.W."/>
            <person name="Choi I.-G."/>
        </authorList>
    </citation>
    <scope>NUCLEOTIDE SEQUENCE [LARGE SCALE GENOMIC DNA]</scope>
    <source>
        <strain evidence="1 2">KUC8140</strain>
    </source>
</reference>
<organism evidence="1 2">
    <name type="scientific">Schizopora paradoxa</name>
    <dbReference type="NCBI Taxonomy" id="27342"/>
    <lineage>
        <taxon>Eukaryota</taxon>
        <taxon>Fungi</taxon>
        <taxon>Dikarya</taxon>
        <taxon>Basidiomycota</taxon>
        <taxon>Agaricomycotina</taxon>
        <taxon>Agaricomycetes</taxon>
        <taxon>Hymenochaetales</taxon>
        <taxon>Schizoporaceae</taxon>
        <taxon>Schizopora</taxon>
    </lineage>
</organism>
<name>A0A0H2S593_9AGAM</name>
<dbReference type="EMBL" id="KQ085887">
    <property type="protein sequence ID" value="KLO19392.1"/>
    <property type="molecule type" value="Genomic_DNA"/>
</dbReference>
<proteinExistence type="predicted"/>
<evidence type="ECO:0000313" key="2">
    <source>
        <dbReference type="Proteomes" id="UP000053477"/>
    </source>
</evidence>
<accession>A0A0H2S593</accession>